<dbReference type="InterPro" id="IPR016176">
    <property type="entry name" value="Cbl-dep_enz_cat"/>
</dbReference>
<protein>
    <submittedName>
        <fullName evidence="5">Methylaspartate mutase</fullName>
    </submittedName>
</protein>
<accession>A0ABV6LYJ8</accession>
<evidence type="ECO:0000313" key="6">
    <source>
        <dbReference type="Proteomes" id="UP001589867"/>
    </source>
</evidence>
<keyword evidence="2" id="KW-0413">Isomerase</keyword>
<dbReference type="RefSeq" id="WP_377247064.1">
    <property type="nucleotide sequence ID" value="NZ_JBHLUH010000008.1"/>
</dbReference>
<feature type="region of interest" description="Disordered" evidence="4">
    <location>
        <begin position="414"/>
        <end position="445"/>
    </location>
</feature>
<dbReference type="Pfam" id="PF06368">
    <property type="entry name" value="Met_asp_mut_E"/>
    <property type="match status" value="1"/>
</dbReference>
<comment type="caution">
    <text evidence="5">The sequence shown here is derived from an EMBL/GenBank/DDBJ whole genome shotgun (WGS) entry which is preliminary data.</text>
</comment>
<dbReference type="PIRSF" id="PIRSF001495">
    <property type="entry name" value="Met_asp_mut_epsi"/>
    <property type="match status" value="1"/>
</dbReference>
<evidence type="ECO:0000256" key="1">
    <source>
        <dbReference type="ARBA" id="ARBA00022628"/>
    </source>
</evidence>
<dbReference type="Gene3D" id="3.20.20.240">
    <property type="entry name" value="Methylmalonyl-CoA mutase"/>
    <property type="match status" value="1"/>
</dbReference>
<dbReference type="SUPFAM" id="SSF51703">
    <property type="entry name" value="Cobalamin (vitamin B12)-dependent enzymes"/>
    <property type="match status" value="1"/>
</dbReference>
<gene>
    <name evidence="5" type="ORF">ACFFIA_06665</name>
</gene>
<feature type="compositionally biased region" description="Basic and acidic residues" evidence="4">
    <location>
        <begin position="414"/>
        <end position="437"/>
    </location>
</feature>
<dbReference type="EMBL" id="JBHLUH010000008">
    <property type="protein sequence ID" value="MFC0527339.1"/>
    <property type="molecule type" value="Genomic_DNA"/>
</dbReference>
<name>A0ABV6LYJ8_9ACTN</name>
<proteinExistence type="predicted"/>
<dbReference type="Proteomes" id="UP001589867">
    <property type="component" value="Unassembled WGS sequence"/>
</dbReference>
<evidence type="ECO:0000256" key="4">
    <source>
        <dbReference type="SAM" id="MobiDB-lite"/>
    </source>
</evidence>
<organism evidence="5 6">
    <name type="scientific">Phytohabitans kaempferiae</name>
    <dbReference type="NCBI Taxonomy" id="1620943"/>
    <lineage>
        <taxon>Bacteria</taxon>
        <taxon>Bacillati</taxon>
        <taxon>Actinomycetota</taxon>
        <taxon>Actinomycetes</taxon>
        <taxon>Micromonosporales</taxon>
        <taxon>Micromonosporaceae</taxon>
    </lineage>
</organism>
<evidence type="ECO:0000256" key="3">
    <source>
        <dbReference type="ARBA" id="ARBA00023285"/>
    </source>
</evidence>
<dbReference type="InterPro" id="IPR006396">
    <property type="entry name" value="Glu_mut_E"/>
</dbReference>
<evidence type="ECO:0000256" key="2">
    <source>
        <dbReference type="ARBA" id="ARBA00023235"/>
    </source>
</evidence>
<reference evidence="5 6" key="1">
    <citation type="submission" date="2024-09" db="EMBL/GenBank/DDBJ databases">
        <authorList>
            <person name="Sun Q."/>
            <person name="Mori K."/>
        </authorList>
    </citation>
    <scope>NUCLEOTIDE SEQUENCE [LARGE SCALE GENOMIC DNA]</scope>
    <source>
        <strain evidence="5 6">TBRC 3947</strain>
    </source>
</reference>
<keyword evidence="6" id="KW-1185">Reference proteome</keyword>
<evidence type="ECO:0000313" key="5">
    <source>
        <dbReference type="EMBL" id="MFC0527339.1"/>
    </source>
</evidence>
<keyword evidence="3" id="KW-0170">Cobalt</keyword>
<sequence length="445" mass="47802">MSFGEFVRRRHRAGALVVQPRMGFADPDRMRAGLVATRQAAAATVGTITLDSYTRIGDLGAVDHALSAGIGLNGYPIRSHPVATTRAMLHGVVGDDFPVQVRHGSAQPLEIVRAVLRAGLHATEGGPISYCLPYGRIPLSDSVRDWAATCELLASLREAGVEPHLETFGGAMMGQLCPPSQLVAISVLEALFFHRYGVRCVSVSYAQQTNPAQDREAIAALRRLCRELLTGTRWHIVVYAYMGLAPRTPEGARNLLAEAVELAVATGSARLIVKTVAEAHRIPTIAENVAALEHAAAVAGSVAPDVVEGDGGQVYLEAQALVDAVLNCAPEIERAMLSAFKRGLLDVPYCLHPDNAGRSRGYIDADGRLGWADIGSLPLGRIAEGHRRHALSSTSLMRALSYVQRTFDEDALDRRADRPALDSHEGELPGRMSDGHQRHGPRLPI</sequence>
<keyword evidence="1" id="KW-0846">Cobalamin</keyword>